<evidence type="ECO:0008006" key="4">
    <source>
        <dbReference type="Google" id="ProtNLM"/>
    </source>
</evidence>
<reference evidence="2 3" key="1">
    <citation type="journal article" date="2023" name="Int. J. Syst. Evol. Microbiol.">
        <title>Methylocystis iwaonis sp. nov., a type II methane-oxidizing bacterium from surface soil of a rice paddy field in Japan, and emended description of the genus Methylocystis (ex Whittenbury et al. 1970) Bowman et al. 1993.</title>
        <authorList>
            <person name="Kaise H."/>
            <person name="Sawadogo J.B."/>
            <person name="Alam M.S."/>
            <person name="Ueno C."/>
            <person name="Dianou D."/>
            <person name="Shinjo R."/>
            <person name="Asakawa S."/>
        </authorList>
    </citation>
    <scope>NUCLEOTIDE SEQUENCE [LARGE SCALE GENOMIC DNA]</scope>
    <source>
        <strain evidence="2 3">SS37A-Re</strain>
    </source>
</reference>
<accession>A0ABN6VL71</accession>
<geneLocation type="plasmid" evidence="2 3">
    <name>pSS37A-Re-2</name>
</geneLocation>
<feature type="signal peptide" evidence="1">
    <location>
        <begin position="1"/>
        <end position="28"/>
    </location>
</feature>
<evidence type="ECO:0000256" key="1">
    <source>
        <dbReference type="SAM" id="SignalP"/>
    </source>
</evidence>
<dbReference type="EMBL" id="AP027144">
    <property type="protein sequence ID" value="BDV36518.1"/>
    <property type="molecule type" value="Genomic_DNA"/>
</dbReference>
<evidence type="ECO:0000313" key="2">
    <source>
        <dbReference type="EMBL" id="BDV36518.1"/>
    </source>
</evidence>
<sequence>MSSLRAMGSTAALCATVAVSLVPTSSFAGVMSITDKASVSLSSSTNQVDWRPYRHHHHRWHMGWYYGWPRYRIGTYAAAAPLAAYGSAYPSGCGVHGTAYPAYGGCGAWGYGGGLFGMGLGPF</sequence>
<evidence type="ECO:0000313" key="3">
    <source>
        <dbReference type="Proteomes" id="UP001317629"/>
    </source>
</evidence>
<dbReference type="Proteomes" id="UP001317629">
    <property type="component" value="Plasmid pSS37A-Re-2"/>
</dbReference>
<keyword evidence="3" id="KW-1185">Reference proteome</keyword>
<organism evidence="2 3">
    <name type="scientific">Methylocystis iwaonis</name>
    <dbReference type="NCBI Taxonomy" id="2885079"/>
    <lineage>
        <taxon>Bacteria</taxon>
        <taxon>Pseudomonadati</taxon>
        <taxon>Pseudomonadota</taxon>
        <taxon>Alphaproteobacteria</taxon>
        <taxon>Hyphomicrobiales</taxon>
        <taxon>Methylocystaceae</taxon>
        <taxon>Methylocystis</taxon>
    </lineage>
</organism>
<name>A0ABN6VL71_9HYPH</name>
<feature type="chain" id="PRO_5047243278" description="Sulfur globule protein" evidence="1">
    <location>
        <begin position="29"/>
        <end position="123"/>
    </location>
</feature>
<keyword evidence="1" id="KW-0732">Signal</keyword>
<keyword evidence="2" id="KW-0614">Plasmid</keyword>
<proteinExistence type="predicted"/>
<protein>
    <recommendedName>
        <fullName evidence="4">Sulfur globule protein</fullName>
    </recommendedName>
</protein>
<gene>
    <name evidence="2" type="ORF">SS37A_40480</name>
</gene>
<dbReference type="RefSeq" id="WP_281932598.1">
    <property type="nucleotide sequence ID" value="NZ_AP027144.1"/>
</dbReference>